<sequence>MSKKPEVTAPVARQLSIQAVIDVFLERGSISRARLSEVTGLSKQTMSEVVRELVSQGWIKEGEQVTGGVGRRALNYEFQEGACYVLGIDLGGATFRAAFVTLNGKISLEMSEETDPRGGIYVIEQIASVVERMIASSGINKRSIQVGVIAVSGVFQTSTGAVLAASNISGINNIDFAGMLTERIGVPLLVENAVDMATRGERWHGSVKGVDNFIFVAHGAGIGLGAVVGGMLLKGRRGAIGEIALLPIGANPFDSRNFDVGTLESEVGAQAIVRKYECYGGARGASVRDIFGALDDGSEPAEMVIDETARLVALAIASSAAVLDPEVVVMGGQIGVHPALISRVERHLKRCTPLRLQLEPTSLGPRAQLVGALGAGIDFAYERLFGVAASGHPRRVL</sequence>
<protein>
    <submittedName>
        <fullName evidence="2">ROK family transcriptional regulator</fullName>
    </submittedName>
</protein>
<comment type="similarity">
    <text evidence="1">Belongs to the ROK (NagC/XylR) family.</text>
</comment>
<dbReference type="Pfam" id="PF13412">
    <property type="entry name" value="HTH_24"/>
    <property type="match status" value="1"/>
</dbReference>
<evidence type="ECO:0000313" key="3">
    <source>
        <dbReference type="Proteomes" id="UP001073227"/>
    </source>
</evidence>
<organism evidence="2 3">
    <name type="scientific">Hoeflea algicola</name>
    <dbReference type="NCBI Taxonomy" id="2983763"/>
    <lineage>
        <taxon>Bacteria</taxon>
        <taxon>Pseudomonadati</taxon>
        <taxon>Pseudomonadota</taxon>
        <taxon>Alphaproteobacteria</taxon>
        <taxon>Hyphomicrobiales</taxon>
        <taxon>Rhizobiaceae</taxon>
        <taxon>Hoeflea</taxon>
    </lineage>
</organism>
<reference evidence="2" key="1">
    <citation type="submission" date="2022-10" db="EMBL/GenBank/DDBJ databases">
        <title>Hoeflea sp. G2-23, isolated from marine algae.</title>
        <authorList>
            <person name="Kristyanto S."/>
            <person name="Kim J.M."/>
            <person name="Jeon C.O."/>
        </authorList>
    </citation>
    <scope>NUCLEOTIDE SEQUENCE</scope>
    <source>
        <strain evidence="2">G2-23</strain>
    </source>
</reference>
<dbReference type="PANTHER" id="PTHR18964">
    <property type="entry name" value="ROK (REPRESSOR, ORF, KINASE) FAMILY"/>
    <property type="match status" value="1"/>
</dbReference>
<comment type="caution">
    <text evidence="2">The sequence shown here is derived from an EMBL/GenBank/DDBJ whole genome shotgun (WGS) entry which is preliminary data.</text>
</comment>
<name>A0ABT3ZFL3_9HYPH</name>
<dbReference type="InterPro" id="IPR036388">
    <property type="entry name" value="WH-like_DNA-bd_sf"/>
</dbReference>
<dbReference type="SUPFAM" id="SSF53067">
    <property type="entry name" value="Actin-like ATPase domain"/>
    <property type="match status" value="1"/>
</dbReference>
<dbReference type="InterPro" id="IPR000600">
    <property type="entry name" value="ROK"/>
</dbReference>
<dbReference type="RefSeq" id="WP_267655846.1">
    <property type="nucleotide sequence ID" value="NZ_JAOVZR010000001.1"/>
</dbReference>
<dbReference type="PANTHER" id="PTHR18964:SF149">
    <property type="entry name" value="BIFUNCTIONAL UDP-N-ACETYLGLUCOSAMINE 2-EPIMERASE_N-ACETYLMANNOSAMINE KINASE"/>
    <property type="match status" value="1"/>
</dbReference>
<evidence type="ECO:0000256" key="1">
    <source>
        <dbReference type="ARBA" id="ARBA00006479"/>
    </source>
</evidence>
<dbReference type="InterPro" id="IPR036390">
    <property type="entry name" value="WH_DNA-bd_sf"/>
</dbReference>
<dbReference type="Proteomes" id="UP001073227">
    <property type="component" value="Unassembled WGS sequence"/>
</dbReference>
<dbReference type="InterPro" id="IPR043129">
    <property type="entry name" value="ATPase_NBD"/>
</dbReference>
<gene>
    <name evidence="2" type="ORF">OEG84_22545</name>
</gene>
<dbReference type="Gene3D" id="3.30.420.40">
    <property type="match status" value="2"/>
</dbReference>
<dbReference type="SUPFAM" id="SSF46785">
    <property type="entry name" value="Winged helix' DNA-binding domain"/>
    <property type="match status" value="1"/>
</dbReference>
<accession>A0ABT3ZFL3</accession>
<keyword evidence="3" id="KW-1185">Reference proteome</keyword>
<dbReference type="Pfam" id="PF00480">
    <property type="entry name" value="ROK"/>
    <property type="match status" value="1"/>
</dbReference>
<dbReference type="Gene3D" id="1.10.10.10">
    <property type="entry name" value="Winged helix-like DNA-binding domain superfamily/Winged helix DNA-binding domain"/>
    <property type="match status" value="1"/>
</dbReference>
<dbReference type="EMBL" id="JAOVZR010000001">
    <property type="protein sequence ID" value="MCY0150406.1"/>
    <property type="molecule type" value="Genomic_DNA"/>
</dbReference>
<proteinExistence type="inferred from homology"/>
<evidence type="ECO:0000313" key="2">
    <source>
        <dbReference type="EMBL" id="MCY0150406.1"/>
    </source>
</evidence>